<proteinExistence type="predicted"/>
<sequence length="164" mass="18397">MTKEDQPQFVPVPVPAQYVSHVYAYLAELTGTAASPGPAAPSKSWSGDDPLPVVEWTVDDFRRLMIEPLSSSQVFTRVLDLLANEPGKGVGYTELARRLGMERANLQGNFSAFTRFVRRQYARRNWPITVAEEPGSEPGYERELFYTMNATAADRWLKARAQEA</sequence>
<gene>
    <name evidence="1" type="ORF">H4W34_001817</name>
</gene>
<protein>
    <submittedName>
        <fullName evidence="1">Uncharacterized protein</fullName>
    </submittedName>
</protein>
<keyword evidence="2" id="KW-1185">Reference proteome</keyword>
<name>A0ABR9JN36_9ACTN</name>
<dbReference type="EMBL" id="JADBDZ010000001">
    <property type="protein sequence ID" value="MBE1531984.1"/>
    <property type="molecule type" value="Genomic_DNA"/>
</dbReference>
<dbReference type="Proteomes" id="UP000627838">
    <property type="component" value="Unassembled WGS sequence"/>
</dbReference>
<reference evidence="1 2" key="1">
    <citation type="submission" date="2020-10" db="EMBL/GenBank/DDBJ databases">
        <title>Sequencing the genomes of 1000 actinobacteria strains.</title>
        <authorList>
            <person name="Klenk H.-P."/>
        </authorList>
    </citation>
    <scope>NUCLEOTIDE SEQUENCE [LARGE SCALE GENOMIC DNA]</scope>
    <source>
        <strain evidence="1 2">DSM 46744</strain>
    </source>
</reference>
<accession>A0ABR9JN36</accession>
<evidence type="ECO:0000313" key="1">
    <source>
        <dbReference type="EMBL" id="MBE1531984.1"/>
    </source>
</evidence>
<comment type="caution">
    <text evidence="1">The sequence shown here is derived from an EMBL/GenBank/DDBJ whole genome shotgun (WGS) entry which is preliminary data.</text>
</comment>
<evidence type="ECO:0000313" key="2">
    <source>
        <dbReference type="Proteomes" id="UP000627838"/>
    </source>
</evidence>
<dbReference type="RefSeq" id="WP_192758754.1">
    <property type="nucleotide sequence ID" value="NZ_JADBDZ010000001.1"/>
</dbReference>
<organism evidence="1 2">
    <name type="scientific">Actinomadura algeriensis</name>
    <dbReference type="NCBI Taxonomy" id="1679523"/>
    <lineage>
        <taxon>Bacteria</taxon>
        <taxon>Bacillati</taxon>
        <taxon>Actinomycetota</taxon>
        <taxon>Actinomycetes</taxon>
        <taxon>Streptosporangiales</taxon>
        <taxon>Thermomonosporaceae</taxon>
        <taxon>Actinomadura</taxon>
    </lineage>
</organism>